<dbReference type="Gene3D" id="3.40.220.10">
    <property type="entry name" value="Leucine Aminopeptidase, subunit E, domain 1"/>
    <property type="match status" value="1"/>
</dbReference>
<dbReference type="CDD" id="cd02907">
    <property type="entry name" value="Macro_Af1521_BAL-like"/>
    <property type="match status" value="1"/>
</dbReference>
<protein>
    <submittedName>
        <fullName evidence="4">Uncharacterized protein LOC116295924</fullName>
    </submittedName>
</protein>
<dbReference type="InterPro" id="IPR043472">
    <property type="entry name" value="Macro_dom-like"/>
</dbReference>
<keyword evidence="3" id="KW-1185">Reference proteome</keyword>
<dbReference type="SMART" id="SM00506">
    <property type="entry name" value="A1pp"/>
    <property type="match status" value="1"/>
</dbReference>
<feature type="compositionally biased region" description="Polar residues" evidence="1">
    <location>
        <begin position="263"/>
        <end position="272"/>
    </location>
</feature>
<dbReference type="SUPFAM" id="SSF52949">
    <property type="entry name" value="Macro domain-like"/>
    <property type="match status" value="1"/>
</dbReference>
<dbReference type="Proteomes" id="UP000515163">
    <property type="component" value="Unplaced"/>
</dbReference>
<proteinExistence type="predicted"/>
<dbReference type="RefSeq" id="XP_031559743.1">
    <property type="nucleotide sequence ID" value="XM_031703883.1"/>
</dbReference>
<dbReference type="KEGG" id="aten:116295924"/>
<name>A0A6P8HWJ5_ACTTE</name>
<feature type="non-terminal residue" evidence="4">
    <location>
        <position position="289"/>
    </location>
</feature>
<evidence type="ECO:0000313" key="3">
    <source>
        <dbReference type="Proteomes" id="UP000515163"/>
    </source>
</evidence>
<feature type="region of interest" description="Disordered" evidence="1">
    <location>
        <begin position="246"/>
        <end position="272"/>
    </location>
</feature>
<dbReference type="InParanoid" id="A0A6P8HWJ5"/>
<feature type="domain" description="Macro" evidence="2">
    <location>
        <begin position="10"/>
        <end position="184"/>
    </location>
</feature>
<reference evidence="4" key="1">
    <citation type="submission" date="2025-08" db="UniProtKB">
        <authorList>
            <consortium name="RefSeq"/>
        </authorList>
    </citation>
    <scope>IDENTIFICATION</scope>
    <source>
        <tissue evidence="4">Tentacle</tissue>
    </source>
</reference>
<sequence length="289" mass="31954">MPDAYAQAAMLPLSKTLDNGVVVSVHQGDITKVHVDVIVNAANERLDHGGGVSGAIVKQGGRQIQQESDALVSRYGRVPVGQVAHTGPGNLPYKRIFHAVGPQWRVHGEERSRHFIFRGISIALPGISSGIYGVPKQVCAEMMFAAAEIFSAEASSDNQLKDIRFVNIDTPTYDAFRREFHNRYNLMTKEPAHLGSNLKEEDALDLFPQADQQMFGPTRKTDQVVNIEEFERIKRADAAARRMKKNETAIGGEKPGEHETLSMIPSSENKSSFLDGFEEKEKNIGKIIE</sequence>
<dbReference type="InterPro" id="IPR002589">
    <property type="entry name" value="Macro_dom"/>
</dbReference>
<dbReference type="Pfam" id="PF01661">
    <property type="entry name" value="Macro"/>
    <property type="match status" value="1"/>
</dbReference>
<evidence type="ECO:0000259" key="2">
    <source>
        <dbReference type="PROSITE" id="PS51154"/>
    </source>
</evidence>
<gene>
    <name evidence="4" type="primary">LOC116295924</name>
</gene>
<dbReference type="GeneID" id="116295924"/>
<evidence type="ECO:0000313" key="4">
    <source>
        <dbReference type="RefSeq" id="XP_031559743.1"/>
    </source>
</evidence>
<dbReference type="PROSITE" id="PS51154">
    <property type="entry name" value="MACRO"/>
    <property type="match status" value="1"/>
</dbReference>
<dbReference type="OrthoDB" id="6133115at2759"/>
<dbReference type="PANTHER" id="PTHR11106">
    <property type="entry name" value="GANGLIOSIDE INDUCED DIFFERENTIATION ASSOCIATED PROTEIN 2-RELATED"/>
    <property type="match status" value="1"/>
</dbReference>
<organism evidence="3 4">
    <name type="scientific">Actinia tenebrosa</name>
    <name type="common">Australian red waratah sea anemone</name>
    <dbReference type="NCBI Taxonomy" id="6105"/>
    <lineage>
        <taxon>Eukaryota</taxon>
        <taxon>Metazoa</taxon>
        <taxon>Cnidaria</taxon>
        <taxon>Anthozoa</taxon>
        <taxon>Hexacorallia</taxon>
        <taxon>Actiniaria</taxon>
        <taxon>Actiniidae</taxon>
        <taxon>Actinia</taxon>
    </lineage>
</organism>
<accession>A0A6P8HWJ5</accession>
<dbReference type="AlphaFoldDB" id="A0A6P8HWJ5"/>
<dbReference type="PANTHER" id="PTHR11106:SF111">
    <property type="entry name" value="MACRO DOMAIN-CONTAINING PROTEIN"/>
    <property type="match status" value="1"/>
</dbReference>
<evidence type="ECO:0000256" key="1">
    <source>
        <dbReference type="SAM" id="MobiDB-lite"/>
    </source>
</evidence>